<feature type="region of interest" description="Disordered" evidence="1">
    <location>
        <begin position="1"/>
        <end position="28"/>
    </location>
</feature>
<feature type="compositionally biased region" description="Basic and acidic residues" evidence="1">
    <location>
        <begin position="67"/>
        <end position="76"/>
    </location>
</feature>
<comment type="caution">
    <text evidence="2">The sequence shown here is derived from an EMBL/GenBank/DDBJ whole genome shotgun (WGS) entry which is preliminary data.</text>
</comment>
<gene>
    <name evidence="2" type="ORF">BaRGS_00023693</name>
</gene>
<accession>A0ABD0KD84</accession>
<evidence type="ECO:0000256" key="1">
    <source>
        <dbReference type="SAM" id="MobiDB-lite"/>
    </source>
</evidence>
<evidence type="ECO:0000313" key="2">
    <source>
        <dbReference type="EMBL" id="KAK7485054.1"/>
    </source>
</evidence>
<sequence>MRRADGSRSQFGGTEQVKGGNGEWSKTTVSFPCSAEWRGFCHELNRGKEKKEKGDRPVAELTVSERVPTKDKRQVT</sequence>
<keyword evidence="3" id="KW-1185">Reference proteome</keyword>
<name>A0ABD0KD84_9CAEN</name>
<dbReference type="EMBL" id="JACVVK020000200">
    <property type="protein sequence ID" value="KAK7485054.1"/>
    <property type="molecule type" value="Genomic_DNA"/>
</dbReference>
<protein>
    <submittedName>
        <fullName evidence="2">Uncharacterized protein</fullName>
    </submittedName>
</protein>
<proteinExistence type="predicted"/>
<organism evidence="2 3">
    <name type="scientific">Batillaria attramentaria</name>
    <dbReference type="NCBI Taxonomy" id="370345"/>
    <lineage>
        <taxon>Eukaryota</taxon>
        <taxon>Metazoa</taxon>
        <taxon>Spiralia</taxon>
        <taxon>Lophotrochozoa</taxon>
        <taxon>Mollusca</taxon>
        <taxon>Gastropoda</taxon>
        <taxon>Caenogastropoda</taxon>
        <taxon>Sorbeoconcha</taxon>
        <taxon>Cerithioidea</taxon>
        <taxon>Batillariidae</taxon>
        <taxon>Batillaria</taxon>
    </lineage>
</organism>
<dbReference type="Proteomes" id="UP001519460">
    <property type="component" value="Unassembled WGS sequence"/>
</dbReference>
<dbReference type="AlphaFoldDB" id="A0ABD0KD84"/>
<evidence type="ECO:0000313" key="3">
    <source>
        <dbReference type="Proteomes" id="UP001519460"/>
    </source>
</evidence>
<feature type="compositionally biased region" description="Basic and acidic residues" evidence="1">
    <location>
        <begin position="46"/>
        <end position="58"/>
    </location>
</feature>
<feature type="region of interest" description="Disordered" evidence="1">
    <location>
        <begin position="46"/>
        <end position="76"/>
    </location>
</feature>
<reference evidence="2 3" key="1">
    <citation type="journal article" date="2023" name="Sci. Data">
        <title>Genome assembly of the Korean intertidal mud-creeper Batillaria attramentaria.</title>
        <authorList>
            <person name="Patra A.K."/>
            <person name="Ho P.T."/>
            <person name="Jun S."/>
            <person name="Lee S.J."/>
            <person name="Kim Y."/>
            <person name="Won Y.J."/>
        </authorList>
    </citation>
    <scope>NUCLEOTIDE SEQUENCE [LARGE SCALE GENOMIC DNA]</scope>
    <source>
        <strain evidence="2">Wonlab-2016</strain>
    </source>
</reference>